<dbReference type="Gene3D" id="1.10.1200.10">
    <property type="entry name" value="ACP-like"/>
    <property type="match status" value="1"/>
</dbReference>
<dbReference type="Gene3D" id="3.40.50.1820">
    <property type="entry name" value="alpha/beta hydrolase"/>
    <property type="match status" value="1"/>
</dbReference>
<keyword evidence="5" id="KW-0812">Transmembrane</keyword>
<feature type="domain" description="Carrier" evidence="6">
    <location>
        <begin position="972"/>
        <end position="1046"/>
    </location>
</feature>
<dbReference type="Proteomes" id="UP000334990">
    <property type="component" value="Unassembled WGS sequence"/>
</dbReference>
<dbReference type="Pfam" id="PF00668">
    <property type="entry name" value="Condensation"/>
    <property type="match status" value="1"/>
</dbReference>
<feature type="transmembrane region" description="Helical" evidence="5">
    <location>
        <begin position="1558"/>
        <end position="1581"/>
    </location>
</feature>
<dbReference type="RefSeq" id="WP_155337730.1">
    <property type="nucleotide sequence ID" value="NZ_BAAABN010000029.1"/>
</dbReference>
<feature type="transmembrane region" description="Helical" evidence="5">
    <location>
        <begin position="1498"/>
        <end position="1519"/>
    </location>
</feature>
<feature type="transmembrane region" description="Helical" evidence="5">
    <location>
        <begin position="1646"/>
        <end position="1667"/>
    </location>
</feature>
<feature type="transmembrane region" description="Helical" evidence="5">
    <location>
        <begin position="1731"/>
        <end position="1753"/>
    </location>
</feature>
<feature type="transmembrane region" description="Helical" evidence="5">
    <location>
        <begin position="1525"/>
        <end position="1546"/>
    </location>
</feature>
<dbReference type="InterPro" id="IPR023213">
    <property type="entry name" value="CAT-like_dom_sf"/>
</dbReference>
<evidence type="ECO:0000256" key="4">
    <source>
        <dbReference type="SAM" id="MobiDB-lite"/>
    </source>
</evidence>
<dbReference type="GO" id="GO:0005829">
    <property type="term" value="C:cytosol"/>
    <property type="evidence" value="ECO:0007669"/>
    <property type="project" value="TreeGrafter"/>
</dbReference>
<dbReference type="SUPFAM" id="SSF103473">
    <property type="entry name" value="MFS general substrate transporter"/>
    <property type="match status" value="1"/>
</dbReference>
<feature type="transmembrane region" description="Helical" evidence="5">
    <location>
        <begin position="1587"/>
        <end position="1611"/>
    </location>
</feature>
<dbReference type="Pfam" id="PF13193">
    <property type="entry name" value="AMP-binding_C"/>
    <property type="match status" value="1"/>
</dbReference>
<dbReference type="PROSITE" id="PS00012">
    <property type="entry name" value="PHOSPHOPANTETHEINE"/>
    <property type="match status" value="1"/>
</dbReference>
<dbReference type="GO" id="GO:0009239">
    <property type="term" value="P:enterobactin biosynthetic process"/>
    <property type="evidence" value="ECO:0007669"/>
    <property type="project" value="TreeGrafter"/>
</dbReference>
<dbReference type="InterPro" id="IPR036259">
    <property type="entry name" value="MFS_trans_sf"/>
</dbReference>
<dbReference type="InterPro" id="IPR020845">
    <property type="entry name" value="AMP-binding_CS"/>
</dbReference>
<evidence type="ECO:0000256" key="2">
    <source>
        <dbReference type="ARBA" id="ARBA00022450"/>
    </source>
</evidence>
<dbReference type="NCBIfam" id="TIGR01733">
    <property type="entry name" value="AA-adenyl-dom"/>
    <property type="match status" value="1"/>
</dbReference>
<organism evidence="7 8">
    <name type="scientific">Acrocarpospora corrugata</name>
    <dbReference type="NCBI Taxonomy" id="35763"/>
    <lineage>
        <taxon>Bacteria</taxon>
        <taxon>Bacillati</taxon>
        <taxon>Actinomycetota</taxon>
        <taxon>Actinomycetes</taxon>
        <taxon>Streptosporangiales</taxon>
        <taxon>Streptosporangiaceae</taxon>
        <taxon>Acrocarpospora</taxon>
    </lineage>
</organism>
<evidence type="ECO:0000256" key="3">
    <source>
        <dbReference type="ARBA" id="ARBA00022553"/>
    </source>
</evidence>
<feature type="region of interest" description="Disordered" evidence="4">
    <location>
        <begin position="1362"/>
        <end position="1400"/>
    </location>
</feature>
<keyword evidence="5" id="KW-1133">Transmembrane helix</keyword>
<evidence type="ECO:0000259" key="6">
    <source>
        <dbReference type="PROSITE" id="PS50075"/>
    </source>
</evidence>
<comment type="cofactor">
    <cofactor evidence="1">
        <name>pantetheine 4'-phosphate</name>
        <dbReference type="ChEBI" id="CHEBI:47942"/>
    </cofactor>
</comment>
<dbReference type="InterPro" id="IPR020802">
    <property type="entry name" value="TesA-like"/>
</dbReference>
<dbReference type="GO" id="GO:0022857">
    <property type="term" value="F:transmembrane transporter activity"/>
    <property type="evidence" value="ECO:0007669"/>
    <property type="project" value="InterPro"/>
</dbReference>
<dbReference type="InterPro" id="IPR001031">
    <property type="entry name" value="Thioesterase"/>
</dbReference>
<dbReference type="GO" id="GO:0031177">
    <property type="term" value="F:phosphopantetheine binding"/>
    <property type="evidence" value="ECO:0007669"/>
    <property type="project" value="InterPro"/>
</dbReference>
<dbReference type="SUPFAM" id="SSF52777">
    <property type="entry name" value="CoA-dependent acyltransferases"/>
    <property type="match status" value="2"/>
</dbReference>
<dbReference type="Gene3D" id="2.30.38.10">
    <property type="entry name" value="Luciferase, Domain 3"/>
    <property type="match status" value="1"/>
</dbReference>
<dbReference type="InterPro" id="IPR029058">
    <property type="entry name" value="AB_hydrolase_fold"/>
</dbReference>
<evidence type="ECO:0000256" key="5">
    <source>
        <dbReference type="SAM" id="Phobius"/>
    </source>
</evidence>
<keyword evidence="2" id="KW-0596">Phosphopantetheine</keyword>
<dbReference type="InterPro" id="IPR000873">
    <property type="entry name" value="AMP-dep_synth/lig_dom"/>
</dbReference>
<dbReference type="Gene3D" id="1.20.1250.20">
    <property type="entry name" value="MFS general substrate transporter like domains"/>
    <property type="match status" value="1"/>
</dbReference>
<dbReference type="Gene3D" id="3.30.559.30">
    <property type="entry name" value="Nonribosomal peptide synthetase, condensation domain"/>
    <property type="match status" value="1"/>
</dbReference>
<dbReference type="Pfam" id="PF07690">
    <property type="entry name" value="MFS_1"/>
    <property type="match status" value="1"/>
</dbReference>
<evidence type="ECO:0000313" key="8">
    <source>
        <dbReference type="Proteomes" id="UP000334990"/>
    </source>
</evidence>
<dbReference type="PROSITE" id="PS00455">
    <property type="entry name" value="AMP_BINDING"/>
    <property type="match status" value="1"/>
</dbReference>
<dbReference type="InterPro" id="IPR001242">
    <property type="entry name" value="Condensation_dom"/>
</dbReference>
<evidence type="ECO:0000313" key="7">
    <source>
        <dbReference type="EMBL" id="GES01450.1"/>
    </source>
</evidence>
<dbReference type="SUPFAM" id="SSF56801">
    <property type="entry name" value="Acetyl-CoA synthetase-like"/>
    <property type="match status" value="1"/>
</dbReference>
<comment type="caution">
    <text evidence="7">The sequence shown here is derived from an EMBL/GenBank/DDBJ whole genome shotgun (WGS) entry which is preliminary data.</text>
</comment>
<dbReference type="FunFam" id="2.30.38.10:FF:000001">
    <property type="entry name" value="Non-ribosomal peptide synthetase PvdI"/>
    <property type="match status" value="1"/>
</dbReference>
<proteinExistence type="predicted"/>
<dbReference type="GO" id="GO:0009366">
    <property type="term" value="C:enterobactin synthetase complex"/>
    <property type="evidence" value="ECO:0007669"/>
    <property type="project" value="TreeGrafter"/>
</dbReference>
<dbReference type="InterPro" id="IPR011701">
    <property type="entry name" value="MFS"/>
</dbReference>
<feature type="transmembrane region" description="Helical" evidence="5">
    <location>
        <begin position="1679"/>
        <end position="1697"/>
    </location>
</feature>
<dbReference type="Gene3D" id="3.30.559.10">
    <property type="entry name" value="Chloramphenicol acetyltransferase-like domain"/>
    <property type="match status" value="1"/>
</dbReference>
<keyword evidence="3" id="KW-0597">Phosphoprotein</keyword>
<feature type="compositionally biased region" description="Basic and acidic residues" evidence="4">
    <location>
        <begin position="952"/>
        <end position="967"/>
    </location>
</feature>
<dbReference type="InterPro" id="IPR036736">
    <property type="entry name" value="ACP-like_sf"/>
</dbReference>
<sequence>MTSLSPAKQALLAQRLQRRTAATTITPRPPGTTPPLSHAQERLWFLEQYRPGSTAYTIPFMVRLGGELDADAFERAVAEVTRRHESLRMRFVTSDDGLPSLIIDDEPSSGFRLEHADSDAAARALISAELGRTFDLAAGGLLRVLLIRRAADDHVLLLAAHHSITDGWSGEILLRELITLHAAFRDGRESPLRPLAVQYGDHSIWQRAREGTPAYQRDLDFWRERLAGVPPLELPTDFPRPAEQTTVGRDFKFHLDARVGGAISALSASHGATPYMVLLAALQVLLARWSGQRDFAVGSPVSGRGLPELDGMAGMFVNTLAMRADLSGDPSFAEFLIRVRDACLDAYAHQELPFDQLVNELKVERDVSRSAVFQVMFALQNYVPDDAGTLGLDVSSFGADIAVSRFDLALYLWEGNEEFDGLFIFNTDLFREETVARMAAALGALLRSAMDDPYTRLSELEWVPAEERAHVLALGSSSAPRSLESGLLHEVLVRRDSPAVVFDSRVLTYTELDRRGNQLAHRLRELGVRPGDRVAVCLEQSAELAVALLGVLKAGAAYVPLDPEQPDDRLAYMIGDAGIRISVTERSLPGGTTEITPDGDGWPDTPVESGATPSDLAYVIYTSGTTGRPKGVAVQHREVLVYLAGVHERFGVEAGGVFALPQSLAFDFGVTIFYLSLMTGGTLHLIPPKTAAPDLCEYFGRTKPDYLKITPSHLAALLAEADPADLLPAKLLILGGEASTIGWASELAAARRCAVVNHYGPTETTVGVTTHRVPAQRVDSQSSLPIGRPLPGARVYVLDERMRPVPAGVPGEIYLGGDRLARGYLGRPALTADKFLPDPYGSAGARMYRTGDLGRWSHDGVLEFLGRRDLQVKVRGYRVELAEVETVLAEHPAIAQAVVELRDQRLVAYLVGADPLPTPELRTWLKQRLPDYMVPVRYTWLDQLPLKSHGKVDRAALPDPDDARPDEGAMTPPGTPVEETIAAIWAAVLGLERVGVLDDFFDLGGHSLLAMQVVARMRKADHPVTLMELFKHPTVRELAHLVESGGDGSAGLLHRLTPARPTTASVICAPYGGGSAIIYKPLADALPADWALHSIAVPGHEIGEEPQALLDVAEACAAEILTTVQGPIVLYGHCGVGTTLCAEIARRLESAGRPVEAIYLGGVFPFARPRGPVARFSEWLEDIGGDQARINGLVAAGLDVSEFEQAELQLIVRNRRRGTREAERYFAHLFEEGAPLLSSPVIAVAGERDPVVEFYQERYREWHCLSPVAACVVLDEAAHYFLKYRAQELATIITTTHPALSTGNTAPLEHHSETQTWWLEGISKLHDTNTADGTANSGLAVVNNTGTIAGAAGSGRAAVNDTDTVDRTAGSGQTAVSYSGTTGNPDLNGRGRAGHSWRRYGEERRLRKRRRIAASNPAVGIPGAGGPAPSMRRFLVLAVGQLVSMTGSALTEFAIPIWIYLTTGSLANFALFSVLGLVPGLVVAPLAGTVVDRFNRRVVLIVSDVAAGSTQLVLGLLVWTGNLEIWHIYPLLVTLSIALTFQRVAYSSAIPQLVPKRYLGHANGVVGMATGVAQLVVPLAAAGLLSVVGLGGILAIDVASYTVAILVVLFIKFPKTMPWKRRESVLTEMVEGFRYTWGHLGIRRMLLFFAVVNLFMSPLFLLISPLILSFAELGDVGRVTFFGGLGIFLGGLTMTFWGGPRRMRMRGQLTATLVLACFAFVVGLQEHLAPIAVGIFGMFAALTILNGIYATIIQVKVPQRFHGRVFALNQLIAFSTLPIGYGLVAPYGTALFEPMFLPGGLLADTVGVVIGTGEGRGIAFMYILFALVMAATVLVGTRMKGLWNFDYAVPDAIPDDVLGFEVLRTKSRSTEE</sequence>
<dbReference type="SMART" id="SM00824">
    <property type="entry name" value="PKS_TE"/>
    <property type="match status" value="1"/>
</dbReference>
<dbReference type="InterPro" id="IPR006162">
    <property type="entry name" value="Ppantetheine_attach_site"/>
</dbReference>
<reference evidence="7 8" key="1">
    <citation type="submission" date="2019-10" db="EMBL/GenBank/DDBJ databases">
        <title>Whole genome shotgun sequence of Acrocarpospora corrugata NBRC 13972.</title>
        <authorList>
            <person name="Ichikawa N."/>
            <person name="Kimura A."/>
            <person name="Kitahashi Y."/>
            <person name="Komaki H."/>
            <person name="Oguchi A."/>
        </authorList>
    </citation>
    <scope>NUCLEOTIDE SEQUENCE [LARGE SCALE GENOMIC DNA]</scope>
    <source>
        <strain evidence="7 8">NBRC 13972</strain>
    </source>
</reference>
<feature type="transmembrane region" description="Helical" evidence="5">
    <location>
        <begin position="1709"/>
        <end position="1725"/>
    </location>
</feature>
<dbReference type="PROSITE" id="PS50075">
    <property type="entry name" value="CARRIER"/>
    <property type="match status" value="1"/>
</dbReference>
<dbReference type="InterPro" id="IPR009081">
    <property type="entry name" value="PP-bd_ACP"/>
</dbReference>
<dbReference type="PANTHER" id="PTHR45527">
    <property type="entry name" value="NONRIBOSOMAL PEPTIDE SYNTHETASE"/>
    <property type="match status" value="1"/>
</dbReference>
<dbReference type="InterPro" id="IPR045851">
    <property type="entry name" value="AMP-bd_C_sf"/>
</dbReference>
<dbReference type="Pfam" id="PF00975">
    <property type="entry name" value="Thioesterase"/>
    <property type="match status" value="1"/>
</dbReference>
<dbReference type="CDD" id="cd19531">
    <property type="entry name" value="LCL_NRPS-like"/>
    <property type="match status" value="1"/>
</dbReference>
<dbReference type="CDD" id="cd05930">
    <property type="entry name" value="A_NRPS"/>
    <property type="match status" value="1"/>
</dbReference>
<name>A0A5M3VZS9_9ACTN</name>
<dbReference type="Pfam" id="PF00501">
    <property type="entry name" value="AMP-binding"/>
    <property type="match status" value="1"/>
</dbReference>
<dbReference type="FunFam" id="1.10.1200.10:FF:000005">
    <property type="entry name" value="Nonribosomal peptide synthetase 1"/>
    <property type="match status" value="1"/>
</dbReference>
<dbReference type="InterPro" id="IPR025110">
    <property type="entry name" value="AMP-bd_C"/>
</dbReference>
<feature type="transmembrane region" description="Helical" evidence="5">
    <location>
        <begin position="1467"/>
        <end position="1491"/>
    </location>
</feature>
<dbReference type="SUPFAM" id="SSF53474">
    <property type="entry name" value="alpha/beta-Hydrolases"/>
    <property type="match status" value="1"/>
</dbReference>
<dbReference type="GO" id="GO:0008610">
    <property type="term" value="P:lipid biosynthetic process"/>
    <property type="evidence" value="ECO:0007669"/>
    <property type="project" value="UniProtKB-ARBA"/>
</dbReference>
<dbReference type="OrthoDB" id="2472181at2"/>
<evidence type="ECO:0000256" key="1">
    <source>
        <dbReference type="ARBA" id="ARBA00001957"/>
    </source>
</evidence>
<dbReference type="SMART" id="SM00823">
    <property type="entry name" value="PKS_PP"/>
    <property type="match status" value="1"/>
</dbReference>
<dbReference type="GO" id="GO:0043041">
    <property type="term" value="P:amino acid activation for nonribosomal peptide biosynthetic process"/>
    <property type="evidence" value="ECO:0007669"/>
    <property type="project" value="TreeGrafter"/>
</dbReference>
<feature type="compositionally biased region" description="Polar residues" evidence="4">
    <location>
        <begin position="1370"/>
        <end position="1385"/>
    </location>
</feature>
<feature type="transmembrane region" description="Helical" evidence="5">
    <location>
        <begin position="1818"/>
        <end position="1837"/>
    </location>
</feature>
<accession>A0A5M3VZS9</accession>
<dbReference type="Pfam" id="PF00550">
    <property type="entry name" value="PP-binding"/>
    <property type="match status" value="1"/>
</dbReference>
<dbReference type="PANTHER" id="PTHR45527:SF1">
    <property type="entry name" value="FATTY ACID SYNTHASE"/>
    <property type="match status" value="1"/>
</dbReference>
<keyword evidence="5" id="KW-0472">Membrane</keyword>
<dbReference type="CDD" id="cd06173">
    <property type="entry name" value="MFS_MefA_like"/>
    <property type="match status" value="1"/>
</dbReference>
<dbReference type="FunFam" id="3.40.50.980:FF:000001">
    <property type="entry name" value="Non-ribosomal peptide synthetase"/>
    <property type="match status" value="1"/>
</dbReference>
<dbReference type="Gene3D" id="3.40.50.980">
    <property type="match status" value="2"/>
</dbReference>
<feature type="region of interest" description="Disordered" evidence="4">
    <location>
        <begin position="952"/>
        <end position="973"/>
    </location>
</feature>
<dbReference type="Gene3D" id="3.30.300.30">
    <property type="match status" value="1"/>
</dbReference>
<dbReference type="EMBL" id="BLAD01000050">
    <property type="protein sequence ID" value="GES01450.1"/>
    <property type="molecule type" value="Genomic_DNA"/>
</dbReference>
<dbReference type="InterPro" id="IPR020806">
    <property type="entry name" value="PKS_PP-bd"/>
</dbReference>
<keyword evidence="8" id="KW-1185">Reference proteome</keyword>
<feature type="transmembrane region" description="Helical" evidence="5">
    <location>
        <begin position="1765"/>
        <end position="1788"/>
    </location>
</feature>
<protein>
    <recommendedName>
        <fullName evidence="6">Carrier domain-containing protein</fullName>
    </recommendedName>
</protein>
<gene>
    <name evidence="7" type="ORF">Acor_35140</name>
</gene>
<dbReference type="GO" id="GO:0047527">
    <property type="term" value="F:2,3-dihydroxybenzoate-serine ligase activity"/>
    <property type="evidence" value="ECO:0007669"/>
    <property type="project" value="TreeGrafter"/>
</dbReference>
<dbReference type="InterPro" id="IPR010071">
    <property type="entry name" value="AA_adenyl_dom"/>
</dbReference>